<protein>
    <submittedName>
        <fullName evidence="1">Uncharacterized protein</fullName>
    </submittedName>
</protein>
<reference evidence="1 2" key="1">
    <citation type="journal article" date="2014" name="Syst. Appl. Microbiol.">
        <title>Genomic insights into the taxonomic status of the three subspecies of Bacillus subtilis.</title>
        <authorList>
            <person name="Yi H."/>
            <person name="Chun J."/>
            <person name="Cha C.J."/>
        </authorList>
    </citation>
    <scope>NUCLEOTIDE SEQUENCE [LARGE SCALE GENOMIC DNA]</scope>
    <source>
        <strain evidence="1 2">KCTC 13429</strain>
    </source>
</reference>
<gene>
    <name evidence="1" type="ORF">BSI_24900</name>
</gene>
<accession>A0A9W5LHT6</accession>
<dbReference type="Proteomes" id="UP000011182">
    <property type="component" value="Unassembled WGS sequence"/>
</dbReference>
<comment type="caution">
    <text evidence="1">The sequence shown here is derived from an EMBL/GenBank/DDBJ whole genome shotgun (WGS) entry which is preliminary data.</text>
</comment>
<evidence type="ECO:0000313" key="1">
    <source>
        <dbReference type="EMBL" id="ELS61030.1"/>
    </source>
</evidence>
<proteinExistence type="predicted"/>
<dbReference type="AlphaFoldDB" id="A0A9W5LHT6"/>
<dbReference type="EMBL" id="AMXN01000004">
    <property type="protein sequence ID" value="ELS61030.1"/>
    <property type="molecule type" value="Genomic_DNA"/>
</dbReference>
<keyword evidence="2" id="KW-1185">Reference proteome</keyword>
<name>A0A9W5LHT6_9BACI</name>
<organism evidence="1 2">
    <name type="scientific">Bacillus inaquosorum KCTC 13429</name>
    <dbReference type="NCBI Taxonomy" id="1236548"/>
    <lineage>
        <taxon>Bacteria</taxon>
        <taxon>Bacillati</taxon>
        <taxon>Bacillota</taxon>
        <taxon>Bacilli</taxon>
        <taxon>Bacillales</taxon>
        <taxon>Bacillaceae</taxon>
        <taxon>Bacillus</taxon>
    </lineage>
</organism>
<evidence type="ECO:0000313" key="2">
    <source>
        <dbReference type="Proteomes" id="UP000011182"/>
    </source>
</evidence>
<sequence>MLGADNGQCGMDFGAADRTRKVGSAGADSVTNVRVIPF</sequence>